<gene>
    <name evidence="2" type="ORF">TSOC_009948</name>
</gene>
<sequence length="113" mass="12795">MSGFDGGRVYYSYQGQEAPREPLEDGASLPDSALVEQFKQFIQSYQIGTTKDVSERRLYADDLYEHRTHLYVDLKDVRAASHVLADQLEERPAEVLPLVRPRGRGGRRAADVV</sequence>
<feature type="domain" description="MCM N-terminal" evidence="1">
    <location>
        <begin position="36"/>
        <end position="99"/>
    </location>
</feature>
<proteinExistence type="predicted"/>
<accession>A0A2J7ZUM4</accession>
<dbReference type="Pfam" id="PF14551">
    <property type="entry name" value="MCM_N"/>
    <property type="match status" value="1"/>
</dbReference>
<comment type="caution">
    <text evidence="2">The sequence shown here is derived from an EMBL/GenBank/DDBJ whole genome shotgun (WGS) entry which is preliminary data.</text>
</comment>
<evidence type="ECO:0000313" key="2">
    <source>
        <dbReference type="EMBL" id="PNH03949.1"/>
    </source>
</evidence>
<protein>
    <recommendedName>
        <fullName evidence="1">MCM N-terminal domain-containing protein</fullName>
    </recommendedName>
</protein>
<organism evidence="2 3">
    <name type="scientific">Tetrabaena socialis</name>
    <dbReference type="NCBI Taxonomy" id="47790"/>
    <lineage>
        <taxon>Eukaryota</taxon>
        <taxon>Viridiplantae</taxon>
        <taxon>Chlorophyta</taxon>
        <taxon>core chlorophytes</taxon>
        <taxon>Chlorophyceae</taxon>
        <taxon>CS clade</taxon>
        <taxon>Chlamydomonadales</taxon>
        <taxon>Tetrabaenaceae</taxon>
        <taxon>Tetrabaena</taxon>
    </lineage>
</organism>
<name>A0A2J7ZUM4_9CHLO</name>
<dbReference type="OrthoDB" id="10036721at2759"/>
<dbReference type="InterPro" id="IPR027925">
    <property type="entry name" value="MCM_N"/>
</dbReference>
<evidence type="ECO:0000259" key="1">
    <source>
        <dbReference type="Pfam" id="PF14551"/>
    </source>
</evidence>
<evidence type="ECO:0000313" key="3">
    <source>
        <dbReference type="Proteomes" id="UP000236333"/>
    </source>
</evidence>
<feature type="non-terminal residue" evidence="2">
    <location>
        <position position="113"/>
    </location>
</feature>
<reference evidence="2 3" key="1">
    <citation type="journal article" date="2017" name="Mol. Biol. Evol.">
        <title>The 4-celled Tetrabaena socialis nuclear genome reveals the essential components for genetic control of cell number at the origin of multicellularity in the volvocine lineage.</title>
        <authorList>
            <person name="Featherston J."/>
            <person name="Arakaki Y."/>
            <person name="Hanschen E.R."/>
            <person name="Ferris P.J."/>
            <person name="Michod R.E."/>
            <person name="Olson B.J.S.C."/>
            <person name="Nozaki H."/>
            <person name="Durand P.M."/>
        </authorList>
    </citation>
    <scope>NUCLEOTIDE SEQUENCE [LARGE SCALE GENOMIC DNA]</scope>
    <source>
        <strain evidence="2 3">NIES-571</strain>
    </source>
</reference>
<dbReference type="Proteomes" id="UP000236333">
    <property type="component" value="Unassembled WGS sequence"/>
</dbReference>
<dbReference type="Gene3D" id="3.30.1640.10">
    <property type="entry name" value="mini-chromosome maintenance (MCM) complex, chain A, domain 1"/>
    <property type="match status" value="1"/>
</dbReference>
<dbReference type="AlphaFoldDB" id="A0A2J7ZUM4"/>
<keyword evidence="3" id="KW-1185">Reference proteome</keyword>
<dbReference type="EMBL" id="PGGS01000441">
    <property type="protein sequence ID" value="PNH03949.1"/>
    <property type="molecule type" value="Genomic_DNA"/>
</dbReference>